<organism evidence="2 3">
    <name type="scientific">Piloderma croceum (strain F 1598)</name>
    <dbReference type="NCBI Taxonomy" id="765440"/>
    <lineage>
        <taxon>Eukaryota</taxon>
        <taxon>Fungi</taxon>
        <taxon>Dikarya</taxon>
        <taxon>Basidiomycota</taxon>
        <taxon>Agaricomycotina</taxon>
        <taxon>Agaricomycetes</taxon>
        <taxon>Agaricomycetidae</taxon>
        <taxon>Atheliales</taxon>
        <taxon>Atheliaceae</taxon>
        <taxon>Piloderma</taxon>
    </lineage>
</organism>
<dbReference type="AlphaFoldDB" id="A0A0C3FLN3"/>
<dbReference type="Proteomes" id="UP000054166">
    <property type="component" value="Unassembled WGS sequence"/>
</dbReference>
<evidence type="ECO:0000313" key="3">
    <source>
        <dbReference type="Proteomes" id="UP000054166"/>
    </source>
</evidence>
<feature type="region of interest" description="Disordered" evidence="1">
    <location>
        <begin position="36"/>
        <end position="72"/>
    </location>
</feature>
<evidence type="ECO:0000313" key="2">
    <source>
        <dbReference type="EMBL" id="KIM84980.1"/>
    </source>
</evidence>
<reference evidence="2 3" key="1">
    <citation type="submission" date="2014-04" db="EMBL/GenBank/DDBJ databases">
        <authorList>
            <consortium name="DOE Joint Genome Institute"/>
            <person name="Kuo A."/>
            <person name="Tarkka M."/>
            <person name="Buscot F."/>
            <person name="Kohler A."/>
            <person name="Nagy L.G."/>
            <person name="Floudas D."/>
            <person name="Copeland A."/>
            <person name="Barry K.W."/>
            <person name="Cichocki N."/>
            <person name="Veneault-Fourrey C."/>
            <person name="LaButti K."/>
            <person name="Lindquist E.A."/>
            <person name="Lipzen A."/>
            <person name="Lundell T."/>
            <person name="Morin E."/>
            <person name="Murat C."/>
            <person name="Sun H."/>
            <person name="Tunlid A."/>
            <person name="Henrissat B."/>
            <person name="Grigoriev I.V."/>
            <person name="Hibbett D.S."/>
            <person name="Martin F."/>
            <person name="Nordberg H.P."/>
            <person name="Cantor M.N."/>
            <person name="Hua S.X."/>
        </authorList>
    </citation>
    <scope>NUCLEOTIDE SEQUENCE [LARGE SCALE GENOMIC DNA]</scope>
    <source>
        <strain evidence="2 3">F 1598</strain>
    </source>
</reference>
<proteinExistence type="predicted"/>
<sequence>MLIQLSVVEPVPTYPPQMSIHTSTTSAGQYKLKGKHYANEGRSTNAKYGHTDAERLTQGEPGEGASAGDPGAARQRIEYRWRTWNGLLSRPLVHSVSLPGQLVLDDCHEQRKRLHTSTRVSA</sequence>
<dbReference type="HOGENOM" id="CLU_2027608_0_0_1"/>
<gene>
    <name evidence="2" type="ORF">PILCRDRAFT_377721</name>
</gene>
<dbReference type="InParanoid" id="A0A0C3FLN3"/>
<reference evidence="3" key="2">
    <citation type="submission" date="2015-01" db="EMBL/GenBank/DDBJ databases">
        <title>Evolutionary Origins and Diversification of the Mycorrhizal Mutualists.</title>
        <authorList>
            <consortium name="DOE Joint Genome Institute"/>
            <consortium name="Mycorrhizal Genomics Consortium"/>
            <person name="Kohler A."/>
            <person name="Kuo A."/>
            <person name="Nagy L.G."/>
            <person name="Floudas D."/>
            <person name="Copeland A."/>
            <person name="Barry K.W."/>
            <person name="Cichocki N."/>
            <person name="Veneault-Fourrey C."/>
            <person name="LaButti K."/>
            <person name="Lindquist E.A."/>
            <person name="Lipzen A."/>
            <person name="Lundell T."/>
            <person name="Morin E."/>
            <person name="Murat C."/>
            <person name="Riley R."/>
            <person name="Ohm R."/>
            <person name="Sun H."/>
            <person name="Tunlid A."/>
            <person name="Henrissat B."/>
            <person name="Grigoriev I.V."/>
            <person name="Hibbett D.S."/>
            <person name="Martin F."/>
        </authorList>
    </citation>
    <scope>NUCLEOTIDE SEQUENCE [LARGE SCALE GENOMIC DNA]</scope>
    <source>
        <strain evidence="3">F 1598</strain>
    </source>
</reference>
<dbReference type="EMBL" id="KN832986">
    <property type="protein sequence ID" value="KIM84980.1"/>
    <property type="molecule type" value="Genomic_DNA"/>
</dbReference>
<accession>A0A0C3FLN3</accession>
<name>A0A0C3FLN3_PILCF</name>
<protein>
    <submittedName>
        <fullName evidence="2">Uncharacterized protein</fullName>
    </submittedName>
</protein>
<evidence type="ECO:0000256" key="1">
    <source>
        <dbReference type="SAM" id="MobiDB-lite"/>
    </source>
</evidence>
<keyword evidence="3" id="KW-1185">Reference proteome</keyword>